<evidence type="ECO:0000313" key="10">
    <source>
        <dbReference type="Proteomes" id="UP000289856"/>
    </source>
</evidence>
<keyword evidence="2" id="KW-1003">Cell membrane</keyword>
<feature type="transmembrane region" description="Helical" evidence="6">
    <location>
        <begin position="388"/>
        <end position="407"/>
    </location>
</feature>
<reference evidence="9 10" key="1">
    <citation type="submission" date="2019-01" db="EMBL/GenBank/DDBJ databases">
        <title>Complete genome sequence of Cohnella hallensis HS21 isolated from Korean fir (Abies koreana) rhizospheric soil.</title>
        <authorList>
            <person name="Jiang L."/>
            <person name="Kang S.W."/>
            <person name="Kim S."/>
            <person name="Jung J."/>
            <person name="Kim C.Y."/>
            <person name="Kim D.H."/>
            <person name="Kim S.W."/>
            <person name="Lee J."/>
        </authorList>
    </citation>
    <scope>NUCLEOTIDE SEQUENCE [LARGE SCALE GENOMIC DNA]</scope>
    <source>
        <strain evidence="9 10">HS21</strain>
    </source>
</reference>
<dbReference type="RefSeq" id="WP_130612972.1">
    <property type="nucleotide sequence ID" value="NZ_AP019400.1"/>
</dbReference>
<proteinExistence type="predicted"/>
<feature type="transmembrane region" description="Helical" evidence="6">
    <location>
        <begin position="21"/>
        <end position="44"/>
    </location>
</feature>
<dbReference type="EMBL" id="AP019400">
    <property type="protein sequence ID" value="BBI34890.1"/>
    <property type="molecule type" value="Genomic_DNA"/>
</dbReference>
<evidence type="ECO:0000259" key="7">
    <source>
        <dbReference type="Pfam" id="PF02687"/>
    </source>
</evidence>
<dbReference type="PANTHER" id="PTHR30287">
    <property type="entry name" value="MEMBRANE COMPONENT OF PREDICTED ABC SUPERFAMILY METABOLITE UPTAKE TRANSPORTER"/>
    <property type="match status" value="1"/>
</dbReference>
<feature type="domain" description="ABC3 transporter permease C-terminal" evidence="7">
    <location>
        <begin position="696"/>
        <end position="801"/>
    </location>
</feature>
<keyword evidence="5 6" id="KW-0472">Membrane</keyword>
<evidence type="ECO:0000313" key="9">
    <source>
        <dbReference type="EMBL" id="BBI34890.1"/>
    </source>
</evidence>
<feature type="domain" description="ABC3 transporter permease C-terminal" evidence="7">
    <location>
        <begin position="247"/>
        <end position="363"/>
    </location>
</feature>
<dbReference type="OrthoDB" id="2425574at2"/>
<accession>A0A3T1D9X4</accession>
<dbReference type="InterPro" id="IPR025857">
    <property type="entry name" value="MacB_PCD"/>
</dbReference>
<feature type="transmembrane region" description="Helical" evidence="6">
    <location>
        <begin position="290"/>
        <end position="314"/>
    </location>
</feature>
<dbReference type="PANTHER" id="PTHR30287:SF2">
    <property type="entry name" value="BLL1001 PROTEIN"/>
    <property type="match status" value="1"/>
</dbReference>
<dbReference type="Pfam" id="PF12704">
    <property type="entry name" value="MacB_PCD"/>
    <property type="match status" value="1"/>
</dbReference>
<feature type="transmembrane region" description="Helical" evidence="6">
    <location>
        <begin position="466"/>
        <end position="486"/>
    </location>
</feature>
<evidence type="ECO:0000259" key="8">
    <source>
        <dbReference type="Pfam" id="PF12704"/>
    </source>
</evidence>
<evidence type="ECO:0000256" key="3">
    <source>
        <dbReference type="ARBA" id="ARBA00022692"/>
    </source>
</evidence>
<gene>
    <name evidence="9" type="ORF">KCTCHS21_42890</name>
</gene>
<dbReference type="Pfam" id="PF02687">
    <property type="entry name" value="FtsX"/>
    <property type="match status" value="2"/>
</dbReference>
<feature type="transmembrane region" description="Helical" evidence="6">
    <location>
        <begin position="246"/>
        <end position="269"/>
    </location>
</feature>
<feature type="transmembrane region" description="Helical" evidence="6">
    <location>
        <begin position="745"/>
        <end position="770"/>
    </location>
</feature>
<feature type="transmembrane region" description="Helical" evidence="6">
    <location>
        <begin position="776"/>
        <end position="801"/>
    </location>
</feature>
<feature type="transmembrane region" description="Helical" evidence="6">
    <location>
        <begin position="413"/>
        <end position="436"/>
    </location>
</feature>
<name>A0A3T1D9X4_9BACL</name>
<evidence type="ECO:0000256" key="6">
    <source>
        <dbReference type="SAM" id="Phobius"/>
    </source>
</evidence>
<keyword evidence="4 6" id="KW-1133">Transmembrane helix</keyword>
<feature type="domain" description="MacB-like periplasmic core" evidence="8">
    <location>
        <begin position="24"/>
        <end position="218"/>
    </location>
</feature>
<dbReference type="InterPro" id="IPR038766">
    <property type="entry name" value="Membrane_comp_ABC_pdt"/>
</dbReference>
<evidence type="ECO:0000256" key="4">
    <source>
        <dbReference type="ARBA" id="ARBA00022989"/>
    </source>
</evidence>
<dbReference type="AlphaFoldDB" id="A0A3T1D9X4"/>
<evidence type="ECO:0000256" key="2">
    <source>
        <dbReference type="ARBA" id="ARBA00022475"/>
    </source>
</evidence>
<keyword evidence="10" id="KW-1185">Reference proteome</keyword>
<dbReference type="Proteomes" id="UP000289856">
    <property type="component" value="Chromosome"/>
</dbReference>
<comment type="subcellular location">
    <subcellularLocation>
        <location evidence="1">Cell membrane</location>
        <topology evidence="1">Multi-pass membrane protein</topology>
    </subcellularLocation>
</comment>
<evidence type="ECO:0000256" key="1">
    <source>
        <dbReference type="ARBA" id="ARBA00004651"/>
    </source>
</evidence>
<sequence>MIISMRGLALRFFQANKIIASSCILTVMLAVSLIITMTSFSSYVKQISVNELHRIYGDMDLSIQYESTTIQGMDDSFVHQITSLAGVQQVSAIMETQLSVNGLGIAVDAVGVDNDDLAKSKYHFQRDIIDHEAMMNQSLAESLGVGVGDRIQAENSTYLVSEVLDDQDRLGKNILILPRAEVKQIVQERTNANNEATLLLLKVDNNYDSLNLAASIRKLDSNLRVEIPQEDEIVTKNQRGFQGFTVVLSVLVVIVSILLLISNFELLLYKNKNQLAILRSIGASTKQIVSIAWYQCGIITVVGAGLGFLLSWVIHHYAYQELGKLFSFKSDTSAFQYTSALVTTCICVVTVILGMLLPSIRNIRVLPLKVVRSNEENNFVHKNAQRGLIYFVLIGGVFLLIIGGYVIESPLFILISSLMIVIGLMSLLPIYLSYVFSKLASLLKLLFGPESYVAVRNLIPQVKRNTFVILTISAMVIITVFGSTILQTGRAGGDNYVRDQFDTPIVITGRTGYISDINHSELKSIISRLPTVQGVSITSSGGIIKIAKNKQDIHFELADLKEMEKQGLLTNLPDRIDNAIIVTRQLAESSQLQIGDSIDLVDESTQHKRHSVIVTNIVEKIPGPFIDAVADWDSVLKEAPYQSFGTAFISTSEIERTLSELKELKRVYPELQIESYDQAIKRSDQMFYQRWYLFIAAMIVILLSVTIGVFNMLVNNIQSKRKEFAILRAISVDRTGIKKVIVTQVMLFILVGLVQGIGLGLLLINAIRLIDSGSKIIFDFMVISLMGVVMLTAAAFVFTWLGHRMGSRKVTLELQADQR</sequence>
<dbReference type="GO" id="GO:0005886">
    <property type="term" value="C:plasma membrane"/>
    <property type="evidence" value="ECO:0007669"/>
    <property type="project" value="UniProtKB-SubCell"/>
</dbReference>
<organism evidence="9 10">
    <name type="scientific">Cohnella abietis</name>
    <dbReference type="NCBI Taxonomy" id="2507935"/>
    <lineage>
        <taxon>Bacteria</taxon>
        <taxon>Bacillati</taxon>
        <taxon>Bacillota</taxon>
        <taxon>Bacilli</taxon>
        <taxon>Bacillales</taxon>
        <taxon>Paenibacillaceae</taxon>
        <taxon>Cohnella</taxon>
    </lineage>
</organism>
<dbReference type="KEGG" id="cohn:KCTCHS21_42890"/>
<protein>
    <submittedName>
        <fullName evidence="9">ABC transporter permease</fullName>
    </submittedName>
</protein>
<dbReference type="InterPro" id="IPR003838">
    <property type="entry name" value="ABC3_permease_C"/>
</dbReference>
<feature type="transmembrane region" description="Helical" evidence="6">
    <location>
        <begin position="691"/>
        <end position="714"/>
    </location>
</feature>
<keyword evidence="3 6" id="KW-0812">Transmembrane</keyword>
<evidence type="ECO:0000256" key="5">
    <source>
        <dbReference type="ARBA" id="ARBA00023136"/>
    </source>
</evidence>
<feature type="transmembrane region" description="Helical" evidence="6">
    <location>
        <begin position="334"/>
        <end position="357"/>
    </location>
</feature>